<dbReference type="Pfam" id="PF05345">
    <property type="entry name" value="He_PIG"/>
    <property type="match status" value="1"/>
</dbReference>
<dbReference type="SMART" id="SM00736">
    <property type="entry name" value="CADG"/>
    <property type="match status" value="2"/>
</dbReference>
<evidence type="ECO:0000313" key="7">
    <source>
        <dbReference type="EMBL" id="MBB4079309.1"/>
    </source>
</evidence>
<dbReference type="InterPro" id="IPR015919">
    <property type="entry name" value="Cadherin-like_sf"/>
</dbReference>
<dbReference type="Proteomes" id="UP000576209">
    <property type="component" value="Unassembled WGS sequence"/>
</dbReference>
<feature type="signal peptide" evidence="4">
    <location>
        <begin position="1"/>
        <end position="25"/>
    </location>
</feature>
<evidence type="ECO:0000259" key="6">
    <source>
        <dbReference type="PROSITE" id="PS50835"/>
    </source>
</evidence>
<dbReference type="CDD" id="cd00146">
    <property type="entry name" value="PKD"/>
    <property type="match status" value="3"/>
</dbReference>
<dbReference type="InterPro" id="IPR026444">
    <property type="entry name" value="Secre_tail"/>
</dbReference>
<evidence type="ECO:0000256" key="1">
    <source>
        <dbReference type="ARBA" id="ARBA00022729"/>
    </source>
</evidence>
<dbReference type="SUPFAM" id="SSF49785">
    <property type="entry name" value="Galactose-binding domain-like"/>
    <property type="match status" value="2"/>
</dbReference>
<keyword evidence="2" id="KW-0106">Calcium</keyword>
<sequence length="4160" mass="438511">MRFFYAAFAMLMTLLLASSPLSLTAQSSPPLRSADGELSVLASGLPALSGYFVEASTNELFAINMDANVPYYYGTSFRVDAVSSDWSSRILSGLRIDASYSGQQWVYPELIREGGGVSIRAQSNTLSPAGGQLPVTLGKNEQVVIRAVWNGSFTVSYSWTLSPAGTAQATTWIPCGNAFVLGRPALGALYRNNNSDNTYSGNLGEVRVSTDYSEIVTAPVSNVAPVLASIGNLRVTEGRSGTFTIRATDADAGDQLTFSISNNLPAFASLQDNGDRTATLRINPSVGEAGSYGSIVVSVSDGQLTSEETIAIVVEPVPVLSFSAGSIQVNAQTGEAVENQFVTLSSSDGSRPAITLSDDPDASEWLVFPSVPGVGELAFGIRNGLAPGYYSTSIFAISEGYTSAELFIELRVTEVSGTPRITGVSPRNGALNVPTTTSVSANELSLPNGRDGIFGVDNNSIGNQTVQLFKLPGANLVPTTANGTGGGDAINLTPLLPLEPNTTYRFVVDGVRDLTGVAFERFESTFTTSAGSTGGGGDLDAVSFTNAGNVATSALYTSLTIGPDGLFYGLTIRGTIDRWTIAEDGTLSDKFTITTLTDIYGERSAVGFTFAPGATAENLVAFVSHSSSSLTNAPAWDNKISQLRGPALGSEALVVTNLPRSRRDHLTNSIVFRPGEPEVLYFNQGSNTAGGAPDNSWGNRKERLLSAATLRLDLNKLPESAWPLDAKTTMNAAAINSADVNSPTLGSGTGTYVEANQTFPDDGTYNPYYRDAPLTLFATGVRNAYDLVWHSNGQLYIPTNGTAGGSNAPPSLHGARRPDGSFYDYEDPSGNYPVVPAANGNNTQRDWLFRVNPASGIGYYGHPNPLRGEFVLNRGPIDVENYPGTVIPDVNFRGAAFDFEFNKSPNGVIEYRSNAENGNLRGALLVCRYSGGSDIIALVPDGPNGDILTAKTGIPGFTGFTDPLDIIEDPTTGNLYVSDFGTQSIILLQPSNQAVPRPFVTLNPNQVIADEIVGSPSGESTTVFVANTGNAALEGATASLTGPDADQFTLNASGLTSLLDVNSTASVTVTFSPTSAGAKAATLTVTGTNAEPTSIQLRGLGKNGTGGSNEPSLQQIFDTYGLAVAVGDQNAATSTIELGAGRTYNDLLGDEVELQQFQRATGGPVSVEVLAVFGPETTNPIVNFGWHESGSTQSHTEVFRIANTTTGNGQTLNPEITGETTFNPGQLTFGFYTEWPALDNRKVYGEDALNTFSGAVPHHVRAYEVPGEDNAYILAIEELGTGYDYQDLVVIVRNVAPAGAPLVSVTPGELIFETTVNTQGTQTQTKTVTITNEGRTDLVIDAVSLTGAFADQFTFIGPSPLTLAPASAQQYAVTFAPDLDQTNLGHQEAALSFEGAGSDASNFAVGLHGLKKTGYEGSSEPPLQEVVDALGIGIDVGWTTLSNTTSAAPQGQEVIAPMFVAAGTGSVGITSVARYSPAEVLPFGWYTNTDGTITTNEVGVQANGLANAQTLFPALASGTTSFDPQGATFGFFVESKSFNRFNYTEDALNTGVAHRTRVYPVRDRQGFIVDNSYLVCFEDATNGDYQDYVFVVTNVKPAGAGAQVLTFAPNSIDIQAARGQVSTTAGTIISGSTDLAGSQITLSSSEPWVVLPQNVVADEPLEFAVNAFNLENGEYAATVTASAPGFAPAFLRVNATVSESVLFSAKINFQDNTFDPPTGYVADVGAAYGIRTGGRSFGWIDPATGDPLDNFISARGAGRGVTPNSTDEDKLLRSFSMFDQVDLNPRAPRDWEIAVPNGSYRVEIAAGDPQYFDSRHTIRAEGVTLIEDFKPSTSDVRRTGSGIVKVLDGKLTLDDIGATATGNSKIIYISLVRIDGDQTLPTIVADLSGNQQADGSYRGSATVTLNAQDNSNSGGIASLRYSVNGGTFTNYATPVVLTLPNGVDSYDYRLTAEATDRRGNIAREEVSLTVVRASGAIARIENMTKVPGTNRGFPAEDFFSFHYNNMVKLFNGSRPNVHDRNVVRIHNDGTAPLLISELTTSNTEVFVITDLEVPAGGLTVAPGAYVDATVEFISRDLPDRTILLTEQLVLASNADNAQSVSATFRGSYMLYIEGNNEMTNQQIFEVLGFKTEMGREGGRYVVYPSSDYPSDEQVASGAEGSMILSKYFVQADASQPVRMIQLAGFHGPGGAPTQLRNSSNQIVSGMNFDHGTLNFQTILPKASNTSSVLAGDAASSISSPFQIVMAYYRTTGGNTSGNLSDQILGVRVYKAIDRFGKVIPNEYIMLQDYIGNGCAAGSGNCDWQDNVAYIINARPLNQPTASSIANLTIDPAVARNYPIAGSFDKGYPGNRLTYTARLTNGSDIPSWIELNDLTGEFTMNAPYSAANQNLQIRVTATDYNEVAVSSTFTLSVTGSQSDCTVDANADGQPKVLFCDGGNVMLNGYAATGIYKWTGPNGFTSTAKNPVVTQAGTYTLTSERILYGSCPNVSTVTVTEDFGNAPSLTVSSPSTTLTCTVGALELTAVSAAVSPSFSWYDGTRLISTSRKLVVTKTGTYSLTATGTDGCRATTTVTITEDLTPPSAGNGGSITACRLDGTIDLFARLSAFGGVPQAGGRWSMYGAPVAGMLDLTTALSGVYTYTVGGNAGCTEVTSELTVILTESELYYRDADGDGFGDAGVSIPLCSPRAGYVSNDKDCNDGDAATHPGATETCNGVDNNCDGAIDEGTACSSGAVAIRINAGGPSTTFQGHTFSADQYYREGTTYTNDNVNLPSIYKSERTAGDPYRLRYRVPLENGDYIVRLHFAEIYWGAPGGGSGGSGKRIFDVTLEGRRVINDYDITADVGAVTAVVKEFRITNTNERFDLDLNAASSVGGVNQPKISAIEILSPGSTGPNTVPVAVATVDPISGSAPLSVNLDGTASYDTNGSIANYAWSWNGGSASGPSARVTFAEGTYAITLTVTDNGGSQDATVSNLTVGRTVIDNDEDGVEDSLDNCPTVYNPDQNLRTYYADTDGDGYGDPSTAVTTCEAPAGYVDNNLDNCPTFASSNLTDSDGDGLGDACDTDDDNDSVADGDDCAPLDDQIGAAQLYYGDSDGDGFGDLTQVILSCTQPAGYVTNGTDNCPATYNPDQLDADNNGRGDACDGTIVAKTSFWLEAECGQVGAVWTTGSDPLASGTQYVHAPDYKDLVNIPADVAANRVRFAFDRAQAGNYTLFARISAKDPDSDSYWVRVNGGAWFKWSGGITVDNLFNWNKMPIAVPLLAGVNSIDFAWREGAAKLDKLHLNLTGLPPVGLGEAATNCGAGVNQLPVAVASASETEGAAPLSVVLNGTSSYDTDGSVVTYAWTWAGGSATGPTPRVVFPAGTYVVTLTAIDDRGGAGTSTVNVSALDANVDTDQDGIPDAADNCPTVYNPEQSLPVYYADRDGDGLGDPNDVIEACSQPAGYVTNDDDNCPTVNSQDLTDTDGDGLGDLCDDDDDDDGVADAQDCAPLDDQIGAGLRYYSDEDGDGYGDPGRSIRSCAQPAGYVLDNTDNCPYEANADQLDSDGNGVGDACEGVVYTKRSFWLEAECSQVGSAWTVTADADASNGEFAFAPGKRSMTVPPADEAANHLRFVFDDAEAGSYDLFARISSLDPDNDSYWVRVNGGDWYKWSGGIVVDNSFHWNRMRVKVTLSQGINVVDFAWREGGSKLDKLFLTLDAATPTGMGAEAANCGVTVNLPPVARASSSATGGEAPLVVDLDGTASTDSDGSITSYDWNWAGEQASGATPRVTFGAGTHSITLTVTDDEGATATDVLTLEVFDPELDTDGDGVTDAFDNCPTVPNPDQQLFTFYADFDGDGLGDPNDSVQTCEQPADYVTDATDNCPSIYSLDTTDSDGDGIGDACDDFDGVSVNYSFEAECASLGSGWRVEQSTTASQGQYINFIGSANYTVPAATVPAQEATFSFDVAEAATYFLYLRVSAPDGGRNSLWIQIDGGPWIKFWKEDTGSQLLTTGFEWRKVNDDAQPVSFDFTPGNHTVTVANREPGTTLDKVFLSTSGTPPTGTGEAASNCGSPTALQSNELQRPDPFLTSSKRGSTDAPTALELYPNPAVDELTLELSSEYEGRVEVYLTDMTGRTVQRLRFDKSAVELRAEIGVGNLPSGVYRLRVIEGDRQIVQPFVKM</sequence>
<dbReference type="GO" id="GO:0016020">
    <property type="term" value="C:membrane"/>
    <property type="evidence" value="ECO:0007669"/>
    <property type="project" value="InterPro"/>
</dbReference>
<comment type="caution">
    <text evidence="7">The sequence shown here is derived from an EMBL/GenBank/DDBJ whole genome shotgun (WGS) entry which is preliminary data.</text>
</comment>
<dbReference type="GO" id="GO:0007155">
    <property type="term" value="P:cell adhesion"/>
    <property type="evidence" value="ECO:0007669"/>
    <property type="project" value="InterPro"/>
</dbReference>
<proteinExistence type="predicted"/>
<dbReference type="Pfam" id="PF11721">
    <property type="entry name" value="Malectin"/>
    <property type="match status" value="1"/>
</dbReference>
<reference evidence="7 8" key="1">
    <citation type="submission" date="2020-08" db="EMBL/GenBank/DDBJ databases">
        <title>Genomic Encyclopedia of Type Strains, Phase IV (KMG-IV): sequencing the most valuable type-strain genomes for metagenomic binning, comparative biology and taxonomic classification.</title>
        <authorList>
            <person name="Goeker M."/>
        </authorList>
    </citation>
    <scope>NUCLEOTIDE SEQUENCE [LARGE SCALE GENOMIC DNA]</scope>
    <source>
        <strain evidence="7 8">DSM 105137</strain>
    </source>
</reference>
<dbReference type="GO" id="GO:0005509">
    <property type="term" value="F:calcium ion binding"/>
    <property type="evidence" value="ECO:0007669"/>
    <property type="project" value="InterPro"/>
</dbReference>
<evidence type="ECO:0000256" key="4">
    <source>
        <dbReference type="SAM" id="SignalP"/>
    </source>
</evidence>
<dbReference type="PANTHER" id="PTHR10199:SF100">
    <property type="entry name" value="THROMBOSPONDIN, ISOFORM A"/>
    <property type="match status" value="1"/>
</dbReference>
<dbReference type="InterPro" id="IPR006644">
    <property type="entry name" value="Cadg"/>
</dbReference>
<dbReference type="Pfam" id="PF13205">
    <property type="entry name" value="Big_5"/>
    <property type="match status" value="1"/>
</dbReference>
<evidence type="ECO:0000259" key="5">
    <source>
        <dbReference type="PROSITE" id="PS50093"/>
    </source>
</evidence>
<dbReference type="RefSeq" id="WP_183495558.1">
    <property type="nucleotide sequence ID" value="NZ_JACIFF010000004.1"/>
</dbReference>
<keyword evidence="1 4" id="KW-0732">Signal</keyword>
<dbReference type="InterPro" id="IPR003367">
    <property type="entry name" value="Thrombospondin_3-like_rpt"/>
</dbReference>
<gene>
    <name evidence="7" type="ORF">GGR28_001929</name>
</gene>
<dbReference type="SMART" id="SM00089">
    <property type="entry name" value="PKD"/>
    <property type="match status" value="4"/>
</dbReference>
<dbReference type="Gene3D" id="2.60.40.10">
    <property type="entry name" value="Immunoglobulins"/>
    <property type="match status" value="8"/>
</dbReference>
<evidence type="ECO:0000256" key="3">
    <source>
        <dbReference type="SAM" id="MobiDB-lite"/>
    </source>
</evidence>
<dbReference type="Pfam" id="PF11617">
    <property type="entry name" value="Cu-binding_MopE"/>
    <property type="match status" value="1"/>
</dbReference>
<dbReference type="SUPFAM" id="SSF49313">
    <property type="entry name" value="Cadherin-like"/>
    <property type="match status" value="2"/>
</dbReference>
<feature type="region of interest" description="Disordered" evidence="3">
    <location>
        <begin position="3444"/>
        <end position="3477"/>
    </location>
</feature>
<organism evidence="7 8">
    <name type="scientific">Neolewinella aquimaris</name>
    <dbReference type="NCBI Taxonomy" id="1835722"/>
    <lineage>
        <taxon>Bacteria</taxon>
        <taxon>Pseudomonadati</taxon>
        <taxon>Bacteroidota</taxon>
        <taxon>Saprospiria</taxon>
        <taxon>Saprospirales</taxon>
        <taxon>Lewinellaceae</taxon>
        <taxon>Neolewinella</taxon>
    </lineage>
</organism>
<dbReference type="EMBL" id="JACIFF010000004">
    <property type="protein sequence ID" value="MBB4079309.1"/>
    <property type="molecule type" value="Genomic_DNA"/>
</dbReference>
<feature type="compositionally biased region" description="Polar residues" evidence="3">
    <location>
        <begin position="4048"/>
        <end position="4060"/>
    </location>
</feature>
<dbReference type="PANTHER" id="PTHR10199">
    <property type="entry name" value="THROMBOSPONDIN"/>
    <property type="match status" value="1"/>
</dbReference>
<name>A0A840EBY4_9BACT</name>
<dbReference type="Gene3D" id="2.60.120.430">
    <property type="entry name" value="Galactose-binding lectin"/>
    <property type="match status" value="2"/>
</dbReference>
<protein>
    <submittedName>
        <fullName evidence="7">Uncharacterized protein</fullName>
    </submittedName>
</protein>
<dbReference type="InterPro" id="IPR022409">
    <property type="entry name" value="PKD/Chitinase_dom"/>
</dbReference>
<feature type="region of interest" description="Disordered" evidence="3">
    <location>
        <begin position="4037"/>
        <end position="4076"/>
    </location>
</feature>
<evidence type="ECO:0000256" key="2">
    <source>
        <dbReference type="ARBA" id="ARBA00022837"/>
    </source>
</evidence>
<dbReference type="SUPFAM" id="SSF103647">
    <property type="entry name" value="TSP type-3 repeat"/>
    <property type="match status" value="3"/>
</dbReference>
<dbReference type="PROSITE" id="PS50835">
    <property type="entry name" value="IG_LIKE"/>
    <property type="match status" value="1"/>
</dbReference>
<dbReference type="InterPro" id="IPR028974">
    <property type="entry name" value="TSP_type-3_rpt"/>
</dbReference>
<dbReference type="InterPro" id="IPR011042">
    <property type="entry name" value="6-blade_b-propeller_TolB-like"/>
</dbReference>
<dbReference type="Pfam" id="PF02412">
    <property type="entry name" value="TSP_3"/>
    <property type="match status" value="4"/>
</dbReference>
<feature type="domain" description="PKD" evidence="5">
    <location>
        <begin position="2896"/>
        <end position="2975"/>
    </location>
</feature>
<dbReference type="NCBIfam" id="NF012200">
    <property type="entry name" value="choice_anch_D"/>
    <property type="match status" value="2"/>
</dbReference>
<dbReference type="InterPro" id="IPR008979">
    <property type="entry name" value="Galactose-bd-like_sf"/>
</dbReference>
<dbReference type="InterPro" id="IPR021720">
    <property type="entry name" value="Malectin_dom"/>
</dbReference>
<evidence type="ECO:0000313" key="8">
    <source>
        <dbReference type="Proteomes" id="UP000576209"/>
    </source>
</evidence>
<dbReference type="Gene3D" id="2.120.10.30">
    <property type="entry name" value="TolB, C-terminal domain"/>
    <property type="match status" value="1"/>
</dbReference>
<dbReference type="PROSITE" id="PS50093">
    <property type="entry name" value="PKD"/>
    <property type="match status" value="2"/>
</dbReference>
<dbReference type="Pfam" id="PF18962">
    <property type="entry name" value="Por_Secre_tail"/>
    <property type="match status" value="1"/>
</dbReference>
<feature type="compositionally biased region" description="Acidic residues" evidence="3">
    <location>
        <begin position="3460"/>
        <end position="3477"/>
    </location>
</feature>
<feature type="domain" description="Ig-like" evidence="6">
    <location>
        <begin position="2486"/>
        <end position="2578"/>
    </location>
</feature>
<dbReference type="Pfam" id="PF18911">
    <property type="entry name" value="PKD_4"/>
    <property type="match status" value="3"/>
</dbReference>
<dbReference type="NCBIfam" id="TIGR04183">
    <property type="entry name" value="Por_Secre_tail"/>
    <property type="match status" value="1"/>
</dbReference>
<dbReference type="Gene3D" id="2.60.120.260">
    <property type="entry name" value="Galactose-binding domain-like"/>
    <property type="match status" value="3"/>
</dbReference>
<dbReference type="Gene3D" id="4.10.1080.10">
    <property type="entry name" value="TSP type-3 repeat"/>
    <property type="match status" value="4"/>
</dbReference>
<dbReference type="InterPro" id="IPR021655">
    <property type="entry name" value="Put_metal-bd"/>
</dbReference>
<dbReference type="SUPFAM" id="SSF49299">
    <property type="entry name" value="PKD domain"/>
    <property type="match status" value="3"/>
</dbReference>
<dbReference type="InterPro" id="IPR007110">
    <property type="entry name" value="Ig-like_dom"/>
</dbReference>
<dbReference type="InterPro" id="IPR000601">
    <property type="entry name" value="PKD_dom"/>
</dbReference>
<feature type="domain" description="PKD" evidence="5">
    <location>
        <begin position="3307"/>
        <end position="3391"/>
    </location>
</feature>
<dbReference type="InterPro" id="IPR032812">
    <property type="entry name" value="SbsA_Ig"/>
</dbReference>
<dbReference type="CDD" id="cd02795">
    <property type="entry name" value="CBM6-CBM35-CBM36_like"/>
    <property type="match status" value="1"/>
</dbReference>
<dbReference type="InterPro" id="IPR035986">
    <property type="entry name" value="PKD_dom_sf"/>
</dbReference>
<accession>A0A840EBY4</accession>
<dbReference type="InterPro" id="IPR013783">
    <property type="entry name" value="Ig-like_fold"/>
</dbReference>
<keyword evidence="8" id="KW-1185">Reference proteome</keyword>
<feature type="chain" id="PRO_5032954335" evidence="4">
    <location>
        <begin position="26"/>
        <end position="4160"/>
    </location>
</feature>